<sequence length="49" mass="5583">MIHEPKPTGKRLECSAPGCGFWLIPHGPTPPGGWDTWFQARHDNFKRKP</sequence>
<keyword evidence="2" id="KW-1185">Reference proteome</keyword>
<protein>
    <submittedName>
        <fullName evidence="1">Uncharacterized protein</fullName>
    </submittedName>
</protein>
<accession>A0A411CQS6</accession>
<name>A0A411CQS6_9CAUD</name>
<gene>
    <name evidence="1" type="primary">70</name>
    <name evidence="1" type="ORF">SEA_SONALI_70</name>
</gene>
<evidence type="ECO:0000313" key="1">
    <source>
        <dbReference type="EMBL" id="QAY16182.1"/>
    </source>
</evidence>
<dbReference type="RefSeq" id="YP_009819743.1">
    <property type="nucleotide sequence ID" value="NC_048152.1"/>
</dbReference>
<dbReference type="EMBL" id="MK411746">
    <property type="protein sequence ID" value="QAY16182.1"/>
    <property type="molecule type" value="Genomic_DNA"/>
</dbReference>
<dbReference type="KEGG" id="vg:55011161"/>
<evidence type="ECO:0000313" key="2">
    <source>
        <dbReference type="Proteomes" id="UP000289206"/>
    </source>
</evidence>
<dbReference type="GeneID" id="55011161"/>
<reference evidence="1 2" key="1">
    <citation type="submission" date="2019-01" db="EMBL/GenBank/DDBJ databases">
        <authorList>
            <person name="Adair T.L."/>
            <person name="Lucas L.G."/>
            <person name="Young A.M."/>
            <person name="Antrich S.C."/>
            <person name="Baird A.G."/>
            <person name="Dunn E.L."/>
            <person name="Fernandes B.I."/>
            <person name="Fraley E.G."/>
            <person name="Ghanem A.X."/>
            <person name="Gilbert M.G."/>
            <person name="Morris T.B."/>
            <person name="Nortch B.D."/>
            <person name="Overcash M.E."/>
            <person name="Pavleszek K.E."/>
            <person name="Pellegrini L.I.O."/>
            <person name="Pham L.T."/>
            <person name="Rule L.S."/>
            <person name="Schultz E.M."/>
            <person name="Smith J."/>
            <person name="Thong B.J."/>
            <person name="Turner H.A."/>
            <person name="Walker G."/>
            <person name="Whitaker Z.J."/>
            <person name="Wilsey R.N."/>
            <person name="Yanney R.L."/>
            <person name="Klyczek K."/>
            <person name="Garlena R.A."/>
            <person name="Russell D.A."/>
            <person name="Pope W.H."/>
            <person name="Jacobs-Sera D."/>
            <person name="Hatfull G.F."/>
        </authorList>
    </citation>
    <scope>NUCLEOTIDE SEQUENCE [LARGE SCALE GENOMIC DNA]</scope>
</reference>
<proteinExistence type="predicted"/>
<dbReference type="Proteomes" id="UP000289206">
    <property type="component" value="Segment"/>
</dbReference>
<organism evidence="1 2">
    <name type="scientific">Arthrobacter phage Sonali</name>
    <dbReference type="NCBI Taxonomy" id="2510495"/>
    <lineage>
        <taxon>Viruses</taxon>
        <taxon>Duplodnaviria</taxon>
        <taxon>Heunggongvirae</taxon>
        <taxon>Uroviricota</taxon>
        <taxon>Caudoviricetes</taxon>
        <taxon>Sonalivirus</taxon>
        <taxon>Sonalivirus sonali</taxon>
    </lineage>
</organism>